<evidence type="ECO:0000256" key="1">
    <source>
        <dbReference type="SAM" id="MobiDB-lite"/>
    </source>
</evidence>
<comment type="caution">
    <text evidence="3">The sequence shown here is derived from an EMBL/GenBank/DDBJ whole genome shotgun (WGS) entry which is preliminary data.</text>
</comment>
<feature type="transmembrane region" description="Helical" evidence="2">
    <location>
        <begin position="6"/>
        <end position="27"/>
    </location>
</feature>
<keyword evidence="2" id="KW-1133">Transmembrane helix</keyword>
<protein>
    <submittedName>
        <fullName evidence="3">Uncharacterized protein</fullName>
    </submittedName>
</protein>
<proteinExistence type="predicted"/>
<feature type="region of interest" description="Disordered" evidence="1">
    <location>
        <begin position="833"/>
        <end position="859"/>
    </location>
</feature>
<organism evidence="3 4">
    <name type="scientific">Myroides marinus</name>
    <dbReference type="NCBI Taxonomy" id="703342"/>
    <lineage>
        <taxon>Bacteria</taxon>
        <taxon>Pseudomonadati</taxon>
        <taxon>Bacteroidota</taxon>
        <taxon>Flavobacteriia</taxon>
        <taxon>Flavobacteriales</taxon>
        <taxon>Flavobacteriaceae</taxon>
        <taxon>Myroides</taxon>
    </lineage>
</organism>
<dbReference type="GO" id="GO:0090313">
    <property type="term" value="P:regulation of protein targeting to membrane"/>
    <property type="evidence" value="ECO:0007669"/>
    <property type="project" value="TreeGrafter"/>
</dbReference>
<dbReference type="InterPro" id="IPR052894">
    <property type="entry name" value="AsmA-related"/>
</dbReference>
<dbReference type="AlphaFoldDB" id="A0A161S263"/>
<accession>A0A161S263</accession>
<keyword evidence="4" id="KW-1185">Reference proteome</keyword>
<evidence type="ECO:0000256" key="2">
    <source>
        <dbReference type="SAM" id="Phobius"/>
    </source>
</evidence>
<dbReference type="EMBL" id="LQNU01000065">
    <property type="protein sequence ID" value="KZE78339.1"/>
    <property type="molecule type" value="Genomic_DNA"/>
</dbReference>
<name>A0A161S263_9FLAO</name>
<keyword evidence="2" id="KW-0812">Transmembrane</keyword>
<dbReference type="OrthoDB" id="596403at2"/>
<evidence type="ECO:0000313" key="3">
    <source>
        <dbReference type="EMBL" id="KZE78339.1"/>
    </source>
</evidence>
<dbReference type="PANTHER" id="PTHR30441:SF8">
    <property type="entry name" value="DUF748 DOMAIN-CONTAINING PROTEIN"/>
    <property type="match status" value="1"/>
</dbReference>
<dbReference type="RefSeq" id="WP_038984273.1">
    <property type="nucleotide sequence ID" value="NZ_JWJO01000001.1"/>
</dbReference>
<evidence type="ECO:0000313" key="4">
    <source>
        <dbReference type="Proteomes" id="UP000076630"/>
    </source>
</evidence>
<keyword evidence="2" id="KW-0472">Membrane</keyword>
<feature type="compositionally biased region" description="Basic and acidic residues" evidence="1">
    <location>
        <begin position="833"/>
        <end position="854"/>
    </location>
</feature>
<gene>
    <name evidence="3" type="ORF">AV926_12880</name>
</gene>
<dbReference type="PANTHER" id="PTHR30441">
    <property type="entry name" value="DUF748 DOMAIN-CONTAINING PROTEIN"/>
    <property type="match status" value="1"/>
</dbReference>
<dbReference type="Proteomes" id="UP000076630">
    <property type="component" value="Unassembled WGS sequence"/>
</dbReference>
<reference evidence="3 4" key="1">
    <citation type="submission" date="2016-01" db="EMBL/GenBank/DDBJ databases">
        <title>Whole genome sequencing of Myroides marinus L41.</title>
        <authorList>
            <person name="Hong K.W."/>
        </authorList>
    </citation>
    <scope>NUCLEOTIDE SEQUENCE [LARGE SCALE GENOMIC DNA]</scope>
    <source>
        <strain evidence="3 4">L41</strain>
    </source>
</reference>
<sequence length="875" mass="95586">MNKKVLKWIGGVVLGLFLVLMLTPILFKGKIQDLVLKAINDNLNANVTFEKVDLSLLRNFPKATVIIKDIAVVNKEPFAGDTLFYANNIKLKMSVMELFNGEKKPMNIEGILLENAKANIIVNEQGVTNYDIAIKDDDEKDDEEKEDKPFSLALKHYQVNNLNLSYKDLGSKMMFNIDELYHQGTGNLAADVLDLDTESKAKISFEKDGSKLLNGVNLSLKAIIGMDMANQVYSFKKNKALINQLPLEFDGSIKLLENGQQYDLTFATPDSDFKNFLGLVPEAYAGNLKGVTTTGDFKITGKVKGEMTDVKVPTMDIKMNATNASFKYPDLPMAVQNIMLDVNVMNTTGLMKDMYVDINKLSFKIAQDVFNAKANIKNISENALVDANFNGVINLSNVAKAYPVKVDVPLSGILKANVSANFDMNSIEKEQYQNIKNSGSASLTGFNFSTEAMAKPMLIQEAALTFNTSNVTLNKLSLKTGSTDLAADGRLDNLYGFLFNKQTLKGNFNLKSNNFLLADLLKEDTTKPEDKKEKASTAKASEPLKIPGFLDCTINANANTVVYDNLTLKNVKGKLIIKDEATRLENMSTNVFGGTMAFGGNVSTKETIPTFNMNLGMQSLDIKQTFTELGFLKAIAPIAGVMTGKINATVDMSGKLKAADLSPELNTLSGDIKGDLSNAVISAQNSKLLSSLDGALNFIDMKNIDLSNKKMHIVFNNGRVQFKPFDIKSKDIAVTVSGEHGFDQTLNYSLDFKVPAKLLGSDVANALALLGPKSSDKFDAIPVKVGVTGNFANPKVSANMAEVVKNLTNQIVDEQKNQLVDKGKDALIDLLGGKKDKTGETTDPAKKNETEETVNKISEGLKGLFGKKKKEEEAQ</sequence>
<dbReference type="GO" id="GO:0005886">
    <property type="term" value="C:plasma membrane"/>
    <property type="evidence" value="ECO:0007669"/>
    <property type="project" value="TreeGrafter"/>
</dbReference>